<gene>
    <name evidence="4" type="ORF">CLOHIR_00288</name>
</gene>
<dbReference type="InterPro" id="IPR000873">
    <property type="entry name" value="AMP-dep_synth/lig_dom"/>
</dbReference>
<dbReference type="SUPFAM" id="SSF56801">
    <property type="entry name" value="Acetyl-CoA synthetase-like"/>
    <property type="match status" value="1"/>
</dbReference>
<dbReference type="CDD" id="cd05930">
    <property type="entry name" value="A_NRPS"/>
    <property type="match status" value="1"/>
</dbReference>
<dbReference type="GO" id="GO:0031177">
    <property type="term" value="F:phosphopantetheine binding"/>
    <property type="evidence" value="ECO:0007669"/>
    <property type="project" value="TreeGrafter"/>
</dbReference>
<feature type="domain" description="AMP-dependent synthetase/ligase" evidence="1">
    <location>
        <begin position="264"/>
        <end position="597"/>
    </location>
</feature>
<evidence type="ECO:0000313" key="4">
    <source>
        <dbReference type="EMBL" id="EEA86146.1"/>
    </source>
</evidence>
<dbReference type="Gene3D" id="2.30.38.10">
    <property type="entry name" value="Luciferase, Domain 3"/>
    <property type="match status" value="1"/>
</dbReference>
<evidence type="ECO:0000259" key="1">
    <source>
        <dbReference type="Pfam" id="PF00501"/>
    </source>
</evidence>
<dbReference type="PANTHER" id="PTHR45527">
    <property type="entry name" value="NONRIBOSOMAL PEPTIDE SYNTHETASE"/>
    <property type="match status" value="1"/>
</dbReference>
<dbReference type="EMBL" id="ABWP01000010">
    <property type="protein sequence ID" value="EEA86146.1"/>
    <property type="molecule type" value="Genomic_DNA"/>
</dbReference>
<comment type="caution">
    <text evidence="4">The sequence shown here is derived from an EMBL/GenBank/DDBJ whole genome shotgun (WGS) entry which is preliminary data.</text>
</comment>
<dbReference type="PANTHER" id="PTHR45527:SF1">
    <property type="entry name" value="FATTY ACID SYNTHASE"/>
    <property type="match status" value="1"/>
</dbReference>
<dbReference type="GO" id="GO:0003824">
    <property type="term" value="F:catalytic activity"/>
    <property type="evidence" value="ECO:0007669"/>
    <property type="project" value="InterPro"/>
</dbReference>
<reference evidence="4 5" key="1">
    <citation type="submission" date="2008-09" db="EMBL/GenBank/DDBJ databases">
        <authorList>
            <person name="Fulton L."/>
            <person name="Clifton S."/>
            <person name="Fulton B."/>
            <person name="Xu J."/>
            <person name="Minx P."/>
            <person name="Pepin K.H."/>
            <person name="Johnson M."/>
            <person name="Thiruvilangam P."/>
            <person name="Bhonagiri V."/>
            <person name="Nash W.E."/>
            <person name="Mardis E.R."/>
            <person name="Wilson R.K."/>
        </authorList>
    </citation>
    <scope>NUCLEOTIDE SEQUENCE [LARGE SCALE GENOMIC DNA]</scope>
    <source>
        <strain evidence="4 5">DSM 13275</strain>
    </source>
</reference>
<name>B6FWN9_PEPHT</name>
<proteinExistence type="predicted"/>
<dbReference type="InterPro" id="IPR025110">
    <property type="entry name" value="AMP-bd_C"/>
</dbReference>
<dbReference type="eggNOG" id="COG1020">
    <property type="taxonomic scope" value="Bacteria"/>
</dbReference>
<protein>
    <submittedName>
        <fullName evidence="4">AMP-binding enzyme</fullName>
    </submittedName>
</protein>
<dbReference type="Gene3D" id="3.30.559.30">
    <property type="entry name" value="Nonribosomal peptide synthetase, condensation domain"/>
    <property type="match status" value="1"/>
</dbReference>
<dbReference type="InterPro" id="IPR010071">
    <property type="entry name" value="AA_adenyl_dom"/>
</dbReference>
<dbReference type="STRING" id="500633.CLOHIR_00288"/>
<dbReference type="InterPro" id="IPR045851">
    <property type="entry name" value="AMP-bd_C_sf"/>
</dbReference>
<dbReference type="AlphaFoldDB" id="B6FWN9"/>
<sequence length="744" mass="85486">METTEKKMSASSERIKRAALHWTNLLEGYNNMAKIPADYFNKEVNGIISKEKIVINEDKYARLKKFSEKQGINITDIIELIYGLILQEYTFERDVMFGSTMNIIPVRITTEEKETFVDALKTFVNQKNISKEYLTYMLSEIEKNSPLDKKLINTIFVSGNVDMYAKDMIDDLMRLKGYEFAVDMVAGEGTLVIRAKYMPSKYSKDTAERVLSMFETVISQIVENEKIEMKDIRFVSREEEEEIFEEFNMSCKKRPPDMTFMDGFYEQVKKTPDNIAISDEKTSMTYRELDIVTERFAGYLNSIGIKREDTVAVILPRNIGVIIAAISIMKAGAAVFPIDISNPSVRMSYLLEDSEAKVIITSKKLENQLPKTDKKLLFIENESMFNTDIPITEYVYPDNCAYRISTSGSTGRPKCMSIEHRSLMNMCMYAIDYINADENDICGVYLSFSFDAAVKQIFPYLLCGASVDIIPETARANEYTVNEYCEKKGITILAVPTIFAKRFIKNCDNKYLRVLQSGGDKLKGYKERNYKIYNEYGPAEFTVLATSFYVDKEYEKIPIGKPIYNTYAYIFDMNGNICPIGVPGELCLSGIQISRGYMHKEELTKEKFVENPFAFDKYTRFMYKTGDLAKWLEDGNIDCIGRMDSQVKIKGIRVEIYEIENEINNIPEIKSSVCIARPDEKGELYLKAFYVSDEEVDPKKVKNYLQMSLPPYMVPEYIMQIDKIPVTPIGKVNKKKLPKENIPV</sequence>
<feature type="domain" description="AMP-binding enzyme C-terminal" evidence="3">
    <location>
        <begin position="658"/>
        <end position="731"/>
    </location>
</feature>
<dbReference type="GO" id="GO:0005829">
    <property type="term" value="C:cytosol"/>
    <property type="evidence" value="ECO:0007669"/>
    <property type="project" value="TreeGrafter"/>
</dbReference>
<dbReference type="Gene3D" id="3.40.50.980">
    <property type="match status" value="2"/>
</dbReference>
<dbReference type="Pfam" id="PF00668">
    <property type="entry name" value="Condensation"/>
    <property type="match status" value="1"/>
</dbReference>
<reference evidence="4 5" key="2">
    <citation type="submission" date="2008-10" db="EMBL/GenBank/DDBJ databases">
        <title>Draft genome sequence of Clostridium hiranonis (DSM 13275).</title>
        <authorList>
            <person name="Sudarsanam P."/>
            <person name="Ley R."/>
            <person name="Guruge J."/>
            <person name="Turnbaugh P.J."/>
            <person name="Mahowald M."/>
            <person name="Liep D."/>
            <person name="Gordon J."/>
        </authorList>
    </citation>
    <scope>NUCLEOTIDE SEQUENCE [LARGE SCALE GENOMIC DNA]</scope>
    <source>
        <strain evidence="4 5">DSM 13275</strain>
    </source>
</reference>
<dbReference type="InterPro" id="IPR001242">
    <property type="entry name" value="Condensation_dom"/>
</dbReference>
<evidence type="ECO:0000313" key="5">
    <source>
        <dbReference type="Proteomes" id="UP000003178"/>
    </source>
</evidence>
<dbReference type="GO" id="GO:0043041">
    <property type="term" value="P:amino acid activation for nonribosomal peptide biosynthetic process"/>
    <property type="evidence" value="ECO:0007669"/>
    <property type="project" value="TreeGrafter"/>
</dbReference>
<evidence type="ECO:0000259" key="2">
    <source>
        <dbReference type="Pfam" id="PF00668"/>
    </source>
</evidence>
<accession>B6FWN9</accession>
<dbReference type="Pfam" id="PF00501">
    <property type="entry name" value="AMP-binding"/>
    <property type="match status" value="1"/>
</dbReference>
<dbReference type="GO" id="GO:0044550">
    <property type="term" value="P:secondary metabolite biosynthetic process"/>
    <property type="evidence" value="ECO:0007669"/>
    <property type="project" value="TreeGrafter"/>
</dbReference>
<organism evidence="4 5">
    <name type="scientific">Peptacetobacter hiranonis (strain DSM 13275 / JCM 10541 / KCTC 15199 / TO-931)</name>
    <name type="common">Clostridium hiranonis</name>
    <dbReference type="NCBI Taxonomy" id="500633"/>
    <lineage>
        <taxon>Bacteria</taxon>
        <taxon>Bacillati</taxon>
        <taxon>Bacillota</taxon>
        <taxon>Clostridia</taxon>
        <taxon>Peptostreptococcales</taxon>
        <taxon>Peptostreptococcaceae</taxon>
        <taxon>Peptacetobacter</taxon>
    </lineage>
</organism>
<dbReference type="HOGENOM" id="CLU_000022_2_4_9"/>
<dbReference type="NCBIfam" id="TIGR01733">
    <property type="entry name" value="AA-adenyl-dom"/>
    <property type="match status" value="1"/>
</dbReference>
<dbReference type="RefSeq" id="WP_006439209.1">
    <property type="nucleotide sequence ID" value="NZ_DS995355.1"/>
</dbReference>
<dbReference type="Gene3D" id="3.30.300.30">
    <property type="match status" value="1"/>
</dbReference>
<dbReference type="Proteomes" id="UP000003178">
    <property type="component" value="Unassembled WGS sequence"/>
</dbReference>
<keyword evidence="5" id="KW-1185">Reference proteome</keyword>
<dbReference type="SUPFAM" id="SSF52777">
    <property type="entry name" value="CoA-dependent acyltransferases"/>
    <property type="match status" value="1"/>
</dbReference>
<dbReference type="Pfam" id="PF13193">
    <property type="entry name" value="AMP-binding_C"/>
    <property type="match status" value="1"/>
</dbReference>
<evidence type="ECO:0000259" key="3">
    <source>
        <dbReference type="Pfam" id="PF13193"/>
    </source>
</evidence>
<feature type="domain" description="Condensation" evidence="2">
    <location>
        <begin position="8"/>
        <end position="243"/>
    </location>
</feature>